<protein>
    <recommendedName>
        <fullName evidence="2">Fibronectin type-III domain-containing protein</fullName>
    </recommendedName>
</protein>
<dbReference type="Proteomes" id="UP000319486">
    <property type="component" value="Unassembled WGS sequence"/>
</dbReference>
<feature type="domain" description="Fibronectin type-III" evidence="2">
    <location>
        <begin position="722"/>
        <end position="811"/>
    </location>
</feature>
<dbReference type="SUPFAM" id="SSF49265">
    <property type="entry name" value="Fibronectin type III"/>
    <property type="match status" value="4"/>
</dbReference>
<dbReference type="SMART" id="SM00060">
    <property type="entry name" value="FN3"/>
    <property type="match status" value="7"/>
</dbReference>
<dbReference type="PANTHER" id="PTHR32305:SF15">
    <property type="entry name" value="PROTEIN RHSA-RELATED"/>
    <property type="match status" value="1"/>
</dbReference>
<accession>A0A502C9S7</accession>
<dbReference type="InterPro" id="IPR050708">
    <property type="entry name" value="T6SS_VgrG/RHS"/>
</dbReference>
<name>A0A502C9S7_9GAMM</name>
<organism evidence="3 4">
    <name type="scientific">Rhodanobacter glycinis</name>
    <dbReference type="NCBI Taxonomy" id="582702"/>
    <lineage>
        <taxon>Bacteria</taxon>
        <taxon>Pseudomonadati</taxon>
        <taxon>Pseudomonadota</taxon>
        <taxon>Gammaproteobacteria</taxon>
        <taxon>Lysobacterales</taxon>
        <taxon>Rhodanobacteraceae</taxon>
        <taxon>Rhodanobacter</taxon>
    </lineage>
</organism>
<dbReference type="InterPro" id="IPR056823">
    <property type="entry name" value="TEN-like_YD-shell"/>
</dbReference>
<proteinExistence type="predicted"/>
<feature type="domain" description="Fibronectin type-III" evidence="2">
    <location>
        <begin position="988"/>
        <end position="1077"/>
    </location>
</feature>
<comment type="caution">
    <text evidence="3">The sequence shown here is derived from an EMBL/GenBank/DDBJ whole genome shotgun (WGS) entry which is preliminary data.</text>
</comment>
<keyword evidence="4" id="KW-1185">Reference proteome</keyword>
<feature type="non-terminal residue" evidence="3">
    <location>
        <position position="1"/>
    </location>
</feature>
<dbReference type="InterPro" id="IPR036116">
    <property type="entry name" value="FN3_sf"/>
</dbReference>
<reference evidence="3 4" key="1">
    <citation type="journal article" date="2019" name="Environ. Microbiol.">
        <title>Species interactions and distinct microbial communities in high Arctic permafrost affected cryosols are associated with the CH4 and CO2 gas fluxes.</title>
        <authorList>
            <person name="Altshuler I."/>
            <person name="Hamel J."/>
            <person name="Turney S."/>
            <person name="Magnuson E."/>
            <person name="Levesque R."/>
            <person name="Greer C."/>
            <person name="Whyte L.G."/>
        </authorList>
    </citation>
    <scope>NUCLEOTIDE SEQUENCE [LARGE SCALE GENOMIC DNA]</scope>
    <source>
        <strain evidence="3 4">S13Y</strain>
    </source>
</reference>
<dbReference type="PANTHER" id="PTHR32305">
    <property type="match status" value="1"/>
</dbReference>
<keyword evidence="1" id="KW-0677">Repeat</keyword>
<dbReference type="Gene3D" id="2.180.10.10">
    <property type="entry name" value="RHS repeat-associated core"/>
    <property type="match status" value="1"/>
</dbReference>
<evidence type="ECO:0000256" key="1">
    <source>
        <dbReference type="ARBA" id="ARBA00022737"/>
    </source>
</evidence>
<evidence type="ECO:0000313" key="4">
    <source>
        <dbReference type="Proteomes" id="UP000319486"/>
    </source>
</evidence>
<dbReference type="EMBL" id="RCZO01000005">
    <property type="protein sequence ID" value="TPG08491.1"/>
    <property type="molecule type" value="Genomic_DNA"/>
</dbReference>
<dbReference type="AlphaFoldDB" id="A0A502C9S7"/>
<dbReference type="InterPro" id="IPR003961">
    <property type="entry name" value="FN3_dom"/>
</dbReference>
<evidence type="ECO:0000313" key="3">
    <source>
        <dbReference type="EMBL" id="TPG08491.1"/>
    </source>
</evidence>
<dbReference type="PROSITE" id="PS50853">
    <property type="entry name" value="FN3"/>
    <property type="match status" value="2"/>
</dbReference>
<gene>
    <name evidence="3" type="ORF">EAH88_09545</name>
</gene>
<sequence>AMLRPVLSDSDIGGSVQTSTLGTYDAKGQKVFGSYPSATALTFTQTPAAAGIQGIATTYDALGRVTQTQQDSELGTLTSSTAYLSGARQQITDPKGNVTTTSYQVFDSPSYNAPILVQAPAGITQAIARDLYGNPLSISQSGLYGTESDSVTKTLIYDAYHRLCRTTEPESGSMVMAYDGANNLAWGAQGLAITGTGCGQEQVATAAQTAHTYDAMNRVLTILPPSGTQSTQYHYTPLGQPDSVVSGISTWSGTYNFRGMLTGESLQLVGQNAWGLGYAHDAYGSLSLVHYPDGENVSYAPDALGRPTQAGSYATGIGYFPNGQVSQFAYGNGTAYAAEQNARQMLSNFSYGPGSTAQLSEDLSYDANGNITTVADLTGGPRAKSFGYDALNRLTSANAASLWGTQAYTYDALNNLRTLQSGSQTSSYHYDTTNKLASISSGATTLTSYLYDNRGNVTGKNATNLVFDQKNQLTQIVGSDTYAYDASGRRVSKTAGGITTYYFYSQAGQLMYQWAPGSALSTSFVYLGSKLVGDNESVSLSAPATIGFDANPNNGSYTVSWGAVPGADGYALQESYNSGAWTTVYSNNAPSVVMAGKSGGSYVYQARACAGAVCTPWTGSATLGVRPALPSLTVPGGTINGTYTVSWTAPVGATGYDVQERLNSGAWTTIASNTAATAISRPGTTSGSYTYQVSANNAYGSRGWAGSNAVTVDTTYGVVPTAPASLTVPASSNTGGVTLSWSASNLTTRYVVEQSSNGGTNWTGIYNSSGTSTALSGLADGSYVFHVQACNAYGCSAWVAGSATLVVTHPPTTAPTVSVPANSTNGSYTVNWSGVAGQVSYTLQEQVNGSGWTTVQTSGMTSWSTSGRGNGTYGYHVQACNVGGCGPWSAVASTAVLLVPPVPASISVPATSNGPIAISWAASATATIYGLDQSVNGGAWAQVYANSATSATVTAGASGNYSYRAYACNTSGCNGYAVSSAVAVTLPPASAPSLSVPGSNYTGSYTVSWGAVTAATSYTLQEQVNGGGWTTIQSSSATSLALGGKGEGSYGYRVQACNAGGCGSWSSTGTITVTLVPATPGWPSLTGSGALVHATWSGVARATSYTVQDTPSGGMAATFYNGPNTLASGSIYFNGLVSFRVKACNAYGCSAWSAYSYISVSGDMLIATPVDQNTVPTHD</sequence>
<dbReference type="Gene3D" id="2.60.40.10">
    <property type="entry name" value="Immunoglobulins"/>
    <property type="match status" value="6"/>
</dbReference>
<evidence type="ECO:0000259" key="2">
    <source>
        <dbReference type="PROSITE" id="PS50853"/>
    </source>
</evidence>
<dbReference type="Pfam" id="PF25023">
    <property type="entry name" value="TEN_YD-shell"/>
    <property type="match status" value="1"/>
</dbReference>
<dbReference type="CDD" id="cd00063">
    <property type="entry name" value="FN3"/>
    <property type="match status" value="1"/>
</dbReference>
<dbReference type="InterPro" id="IPR013783">
    <property type="entry name" value="Ig-like_fold"/>
</dbReference>